<accession>A0A0F9FB04</accession>
<sequence>MPIELVDEAGEKIDLDKASGGVLRSKLEEALAENELLAKQVVTSRAEKAIGEHGYKLVKPEDLVGVLPDNVEAKAKELQEQRIEARTDMVRGVFEERGFEGDALDEAVLDFLGDAEENPPAPQSDDPGFTSLTKIGGARPANKGTVVPMDDALGNLTSHFEENPSGRKRT</sequence>
<proteinExistence type="predicted"/>
<reference evidence="2" key="1">
    <citation type="journal article" date="2015" name="Nature">
        <title>Complex archaea that bridge the gap between prokaryotes and eukaryotes.</title>
        <authorList>
            <person name="Spang A."/>
            <person name="Saw J.H."/>
            <person name="Jorgensen S.L."/>
            <person name="Zaremba-Niedzwiedzka K."/>
            <person name="Martijn J."/>
            <person name="Lind A.E."/>
            <person name="van Eijk R."/>
            <person name="Schleper C."/>
            <person name="Guy L."/>
            <person name="Ettema T.J."/>
        </authorList>
    </citation>
    <scope>NUCLEOTIDE SEQUENCE</scope>
</reference>
<protein>
    <submittedName>
        <fullName evidence="2">Uncharacterized protein</fullName>
    </submittedName>
</protein>
<name>A0A0F9FB04_9ZZZZ</name>
<comment type="caution">
    <text evidence="2">The sequence shown here is derived from an EMBL/GenBank/DDBJ whole genome shotgun (WGS) entry which is preliminary data.</text>
</comment>
<organism evidence="2">
    <name type="scientific">marine sediment metagenome</name>
    <dbReference type="NCBI Taxonomy" id="412755"/>
    <lineage>
        <taxon>unclassified sequences</taxon>
        <taxon>metagenomes</taxon>
        <taxon>ecological metagenomes</taxon>
    </lineage>
</organism>
<evidence type="ECO:0000256" key="1">
    <source>
        <dbReference type="SAM" id="MobiDB-lite"/>
    </source>
</evidence>
<dbReference type="EMBL" id="LAZR01021985">
    <property type="protein sequence ID" value="KKL83408.1"/>
    <property type="molecule type" value="Genomic_DNA"/>
</dbReference>
<feature type="region of interest" description="Disordered" evidence="1">
    <location>
        <begin position="114"/>
        <end position="170"/>
    </location>
</feature>
<feature type="compositionally biased region" description="Basic and acidic residues" evidence="1">
    <location>
        <begin position="159"/>
        <end position="170"/>
    </location>
</feature>
<gene>
    <name evidence="2" type="ORF">LCGC14_1975040</name>
</gene>
<dbReference type="AlphaFoldDB" id="A0A0F9FB04"/>
<evidence type="ECO:0000313" key="2">
    <source>
        <dbReference type="EMBL" id="KKL83408.1"/>
    </source>
</evidence>